<keyword evidence="1" id="KW-0812">Transmembrane</keyword>
<protein>
    <submittedName>
        <fullName evidence="3">Acyltransferase</fullName>
    </submittedName>
</protein>
<feature type="transmembrane region" description="Helical" evidence="1">
    <location>
        <begin position="243"/>
        <end position="261"/>
    </location>
</feature>
<dbReference type="GO" id="GO:0009103">
    <property type="term" value="P:lipopolysaccharide biosynthetic process"/>
    <property type="evidence" value="ECO:0007669"/>
    <property type="project" value="TreeGrafter"/>
</dbReference>
<reference evidence="3 4" key="2">
    <citation type="journal article" date="2016" name="Int. J. Syst. Evol. Microbiol.">
        <title>Flavisolibacter tropicus sp. nov., isolated from tropical soil.</title>
        <authorList>
            <person name="Lee J.J."/>
            <person name="Kang M.S."/>
            <person name="Kim G.S."/>
            <person name="Lee C.S."/>
            <person name="Lim S."/>
            <person name="Lee J."/>
            <person name="Roh S.H."/>
            <person name="Kang H."/>
            <person name="Ha J.M."/>
            <person name="Bae S."/>
            <person name="Jung H.Y."/>
            <person name="Kim M.K."/>
        </authorList>
    </citation>
    <scope>NUCLEOTIDE SEQUENCE [LARGE SCALE GENOMIC DNA]</scope>
    <source>
        <strain evidence="3 4">LCS9</strain>
    </source>
</reference>
<dbReference type="OrthoDB" id="290051at2"/>
<gene>
    <name evidence="3" type="ORF">SY85_19210</name>
</gene>
<proteinExistence type="predicted"/>
<feature type="transmembrane region" description="Helical" evidence="1">
    <location>
        <begin position="213"/>
        <end position="231"/>
    </location>
</feature>
<evidence type="ECO:0000259" key="2">
    <source>
        <dbReference type="Pfam" id="PF01757"/>
    </source>
</evidence>
<feature type="transmembrane region" description="Helical" evidence="1">
    <location>
        <begin position="170"/>
        <end position="193"/>
    </location>
</feature>
<keyword evidence="3" id="KW-0808">Transferase</keyword>
<feature type="transmembrane region" description="Helical" evidence="1">
    <location>
        <begin position="303"/>
        <end position="321"/>
    </location>
</feature>
<feature type="transmembrane region" description="Helical" evidence="1">
    <location>
        <begin position="341"/>
        <end position="360"/>
    </location>
</feature>
<dbReference type="InterPro" id="IPR002656">
    <property type="entry name" value="Acyl_transf_3_dom"/>
</dbReference>
<feature type="transmembrane region" description="Helical" evidence="1">
    <location>
        <begin position="48"/>
        <end position="69"/>
    </location>
</feature>
<dbReference type="Pfam" id="PF01757">
    <property type="entry name" value="Acyl_transf_3"/>
    <property type="match status" value="1"/>
</dbReference>
<keyword evidence="3" id="KW-0012">Acyltransferase</keyword>
<feature type="transmembrane region" description="Helical" evidence="1">
    <location>
        <begin position="89"/>
        <end position="108"/>
    </location>
</feature>
<keyword evidence="4" id="KW-1185">Reference proteome</keyword>
<dbReference type="RefSeq" id="WP_066406611.1">
    <property type="nucleotide sequence ID" value="NZ_CP011390.1"/>
</dbReference>
<dbReference type="KEGG" id="fla:SY85_19210"/>
<feature type="transmembrane region" description="Helical" evidence="1">
    <location>
        <begin position="20"/>
        <end position="36"/>
    </location>
</feature>
<keyword evidence="1" id="KW-1133">Transmembrane helix</keyword>
<feature type="transmembrane region" description="Helical" evidence="1">
    <location>
        <begin position="140"/>
        <end position="163"/>
    </location>
</feature>
<dbReference type="GO" id="GO:0016020">
    <property type="term" value="C:membrane"/>
    <property type="evidence" value="ECO:0007669"/>
    <property type="project" value="TreeGrafter"/>
</dbReference>
<evidence type="ECO:0000313" key="3">
    <source>
        <dbReference type="EMBL" id="ANE52296.1"/>
    </source>
</evidence>
<dbReference type="EMBL" id="CP011390">
    <property type="protein sequence ID" value="ANE52296.1"/>
    <property type="molecule type" value="Genomic_DNA"/>
</dbReference>
<organism evidence="3 4">
    <name type="scientific">Flavisolibacter tropicus</name>
    <dbReference type="NCBI Taxonomy" id="1492898"/>
    <lineage>
        <taxon>Bacteria</taxon>
        <taxon>Pseudomonadati</taxon>
        <taxon>Bacteroidota</taxon>
        <taxon>Chitinophagia</taxon>
        <taxon>Chitinophagales</taxon>
        <taxon>Chitinophagaceae</taxon>
        <taxon>Flavisolibacter</taxon>
    </lineage>
</organism>
<evidence type="ECO:0000313" key="4">
    <source>
        <dbReference type="Proteomes" id="UP000077177"/>
    </source>
</evidence>
<keyword evidence="1" id="KW-0472">Membrane</keyword>
<dbReference type="Proteomes" id="UP000077177">
    <property type="component" value="Chromosome"/>
</dbReference>
<sequence length="390" mass="44190">MATQLTASASKGKLYGLDHLRTLAIVLVLIYHYRIFFHPEWIDTVGKFGWTGVDLFFVLSGYLIAAQLFKQMAAGKGLSLKQFFIKRSFRILPAYFVVVAIYFLFPYVHERPALAPLWKYLTFTQNLGLDLRTQGTFSHAWSLCIEEQFYLLLPLILLGLVYFNALKKGFWLLVGLFIAGLLIRLYCYQVLLLPQIENGAFGVLWYKWIYYPSYSRLDGLLIGVGIAAFLQYKPVQAKRILQYGNQLLVLGILILAGAYFLCLDELSFGASVFGFPLISLGYGVMVLGALSPGSVLYNYNSRTTTTIATLSYAIYLVHKFIIHITQDQLAKLGVDKNSNLMLGICVVTVLLGAWVLNRLVEKPFLKMRDRVLQDKQVGKKRKLVVKTVEE</sequence>
<dbReference type="InterPro" id="IPR050879">
    <property type="entry name" value="Acyltransferase_3"/>
</dbReference>
<accession>A0A172TZ70</accession>
<evidence type="ECO:0000256" key="1">
    <source>
        <dbReference type="SAM" id="Phobius"/>
    </source>
</evidence>
<feature type="transmembrane region" description="Helical" evidence="1">
    <location>
        <begin position="267"/>
        <end position="291"/>
    </location>
</feature>
<feature type="domain" description="Acyltransferase 3" evidence="2">
    <location>
        <begin position="15"/>
        <end position="357"/>
    </location>
</feature>
<dbReference type="STRING" id="1492898.SY85_19210"/>
<name>A0A172TZ70_9BACT</name>
<dbReference type="GO" id="GO:0016747">
    <property type="term" value="F:acyltransferase activity, transferring groups other than amino-acyl groups"/>
    <property type="evidence" value="ECO:0007669"/>
    <property type="project" value="InterPro"/>
</dbReference>
<dbReference type="PANTHER" id="PTHR23028:SF53">
    <property type="entry name" value="ACYL_TRANSF_3 DOMAIN-CONTAINING PROTEIN"/>
    <property type="match status" value="1"/>
</dbReference>
<dbReference type="PANTHER" id="PTHR23028">
    <property type="entry name" value="ACETYLTRANSFERASE"/>
    <property type="match status" value="1"/>
</dbReference>
<reference evidence="4" key="1">
    <citation type="submission" date="2015-01" db="EMBL/GenBank/DDBJ databases">
        <title>Flavisolibacter sp./LCS9/ whole genome sequencing.</title>
        <authorList>
            <person name="Kim M.K."/>
            <person name="Srinivasan S."/>
            <person name="Lee J.-J."/>
        </authorList>
    </citation>
    <scope>NUCLEOTIDE SEQUENCE [LARGE SCALE GENOMIC DNA]</scope>
    <source>
        <strain evidence="4">LCS9</strain>
    </source>
</reference>
<dbReference type="AlphaFoldDB" id="A0A172TZ70"/>